<dbReference type="EMBL" id="JAKILB010000020">
    <property type="protein sequence ID" value="MCL1140881.1"/>
    <property type="molecule type" value="Genomic_DNA"/>
</dbReference>
<gene>
    <name evidence="1" type="ORF">L2740_20280</name>
</gene>
<sequence length="217" mass="24026">MAERYSLTVNTVNGITRTQTECAAFLVYLIKFSNGSTYIVESQDLVTSWYAIYNTSWNNTPNSVTDKVRAAVVKLRNPEFFVVALAKSKDESQARKAAAIKYYAPDLNTSAGVSLSQPSFFDSLDKVVNTFELASRSTNHNNIKFEDKDRDLLIGEIVINRSKKRFLVIEGPHKGKFVSCSTPEREKFPVGAKVKVKAAMMSNGTLKAANTAKLLPA</sequence>
<evidence type="ECO:0000313" key="1">
    <source>
        <dbReference type="EMBL" id="MCL1140881.1"/>
    </source>
</evidence>
<reference evidence="1" key="1">
    <citation type="submission" date="2022-01" db="EMBL/GenBank/DDBJ databases">
        <title>Whole genome-based taxonomy of the Shewanellaceae.</title>
        <authorList>
            <person name="Martin-Rodriguez A.J."/>
        </authorList>
    </citation>
    <scope>NUCLEOTIDE SEQUENCE</scope>
    <source>
        <strain evidence="1">KCTC 23973</strain>
    </source>
</reference>
<accession>A0A9X2CIA7</accession>
<dbReference type="Proteomes" id="UP001139293">
    <property type="component" value="Unassembled WGS sequence"/>
</dbReference>
<proteinExistence type="predicted"/>
<protein>
    <submittedName>
        <fullName evidence="1">Uncharacterized protein</fullName>
    </submittedName>
</protein>
<evidence type="ECO:0000313" key="2">
    <source>
        <dbReference type="Proteomes" id="UP001139293"/>
    </source>
</evidence>
<keyword evidence="2" id="KW-1185">Reference proteome</keyword>
<organism evidence="1 2">
    <name type="scientific">Shewanella pneumatophori</name>
    <dbReference type="NCBI Taxonomy" id="314092"/>
    <lineage>
        <taxon>Bacteria</taxon>
        <taxon>Pseudomonadati</taxon>
        <taxon>Pseudomonadota</taxon>
        <taxon>Gammaproteobacteria</taxon>
        <taxon>Alteromonadales</taxon>
        <taxon>Shewanellaceae</taxon>
        <taxon>Shewanella</taxon>
    </lineage>
</organism>
<dbReference type="RefSeq" id="WP_248951845.1">
    <property type="nucleotide sequence ID" value="NZ_JAKILB010000020.1"/>
</dbReference>
<dbReference type="AlphaFoldDB" id="A0A9X2CIA7"/>
<comment type="caution">
    <text evidence="1">The sequence shown here is derived from an EMBL/GenBank/DDBJ whole genome shotgun (WGS) entry which is preliminary data.</text>
</comment>
<name>A0A9X2CIA7_9GAMM</name>